<feature type="transmembrane region" description="Helical" evidence="1">
    <location>
        <begin position="37"/>
        <end position="58"/>
    </location>
</feature>
<reference evidence="2 3" key="1">
    <citation type="journal article" date="2016" name="Mol. Biol. Evol.">
        <title>Comparative Genomics of Early-Diverging Mushroom-Forming Fungi Provides Insights into the Origins of Lignocellulose Decay Capabilities.</title>
        <authorList>
            <person name="Nagy L.G."/>
            <person name="Riley R."/>
            <person name="Tritt A."/>
            <person name="Adam C."/>
            <person name="Daum C."/>
            <person name="Floudas D."/>
            <person name="Sun H."/>
            <person name="Yadav J.S."/>
            <person name="Pangilinan J."/>
            <person name="Larsson K.H."/>
            <person name="Matsuura K."/>
            <person name="Barry K."/>
            <person name="Labutti K."/>
            <person name="Kuo R."/>
            <person name="Ohm R.A."/>
            <person name="Bhattacharya S.S."/>
            <person name="Shirouzu T."/>
            <person name="Yoshinaga Y."/>
            <person name="Martin F.M."/>
            <person name="Grigoriev I.V."/>
            <person name="Hibbett D.S."/>
        </authorList>
    </citation>
    <scope>NUCLEOTIDE SEQUENCE [LARGE SCALE GENOMIC DNA]</scope>
    <source>
        <strain evidence="2 3">HHB10207 ss-3</strain>
    </source>
</reference>
<dbReference type="EMBL" id="KV428129">
    <property type="protein sequence ID" value="KZT35758.1"/>
    <property type="molecule type" value="Genomic_DNA"/>
</dbReference>
<evidence type="ECO:0008006" key="4">
    <source>
        <dbReference type="Google" id="ProtNLM"/>
    </source>
</evidence>
<keyword evidence="3" id="KW-1185">Reference proteome</keyword>
<feature type="transmembrane region" description="Helical" evidence="1">
    <location>
        <begin position="118"/>
        <end position="138"/>
    </location>
</feature>
<accession>A0A166AWM2</accession>
<gene>
    <name evidence="2" type="ORF">SISSUDRAFT_133914</name>
</gene>
<feature type="transmembrane region" description="Helical" evidence="1">
    <location>
        <begin position="6"/>
        <end position="30"/>
    </location>
</feature>
<sequence length="357" mass="40106">MYSEANIVILCLQLIGGHIGIPLLIFTFIFMRRRRSLVVVHFCISWIIFSISNTLLLYGPTPLDALTSQGICLLAIAAADGSTAMTTLSTFNLLFHLYLCLIRPAWFSQPQTKHRIKYFLSYSPYVLFFIFFFQTYAWSAPTSGVEGPNTFSLHFCTDTGLIWAPGYFFAVALMGLGALLDILIVVTLIQKRSGPITEKKHFTDILIRMSLFTVYRTIYMVLYIVVTLGNGGHIKVGKTELSNLSQVVGYVKAANPLLVVLILGTKSDVLEFWGIKTPSRFRTHYTPCQEALNSGKATRCTCEKFDDPDELDDAVHDMAEMIKRRDVESGRDFDWGKSEGTSTDVTLRGHSINNVEY</sequence>
<proteinExistence type="predicted"/>
<dbReference type="STRING" id="1314776.A0A166AWM2"/>
<dbReference type="Proteomes" id="UP000076798">
    <property type="component" value="Unassembled WGS sequence"/>
</dbReference>
<keyword evidence="1" id="KW-0472">Membrane</keyword>
<feature type="transmembrane region" description="Helical" evidence="1">
    <location>
        <begin position="210"/>
        <end position="229"/>
    </location>
</feature>
<name>A0A166AWM2_9AGAM</name>
<evidence type="ECO:0000313" key="3">
    <source>
        <dbReference type="Proteomes" id="UP000076798"/>
    </source>
</evidence>
<keyword evidence="1" id="KW-1133">Transmembrane helix</keyword>
<feature type="transmembrane region" description="Helical" evidence="1">
    <location>
        <begin position="167"/>
        <end position="189"/>
    </location>
</feature>
<protein>
    <recommendedName>
        <fullName evidence="4">G-protein coupled receptors family 1 profile domain-containing protein</fullName>
    </recommendedName>
</protein>
<evidence type="ECO:0000313" key="2">
    <source>
        <dbReference type="EMBL" id="KZT35758.1"/>
    </source>
</evidence>
<keyword evidence="1" id="KW-0812">Transmembrane</keyword>
<dbReference type="AlphaFoldDB" id="A0A166AWM2"/>
<dbReference type="OrthoDB" id="3046318at2759"/>
<evidence type="ECO:0000256" key="1">
    <source>
        <dbReference type="SAM" id="Phobius"/>
    </source>
</evidence>
<organism evidence="2 3">
    <name type="scientific">Sistotremastrum suecicum HHB10207 ss-3</name>
    <dbReference type="NCBI Taxonomy" id="1314776"/>
    <lineage>
        <taxon>Eukaryota</taxon>
        <taxon>Fungi</taxon>
        <taxon>Dikarya</taxon>
        <taxon>Basidiomycota</taxon>
        <taxon>Agaricomycotina</taxon>
        <taxon>Agaricomycetes</taxon>
        <taxon>Sistotremastrales</taxon>
        <taxon>Sistotremastraceae</taxon>
        <taxon>Sistotremastrum</taxon>
    </lineage>
</organism>